<dbReference type="Proteomes" id="UP001066276">
    <property type="component" value="Chromosome 7"/>
</dbReference>
<feature type="compositionally biased region" description="Basic and acidic residues" evidence="1">
    <location>
        <begin position="10"/>
        <end position="38"/>
    </location>
</feature>
<name>A0AAV7PLL0_PLEWA</name>
<dbReference type="EMBL" id="JANPWB010000011">
    <property type="protein sequence ID" value="KAJ1128246.1"/>
    <property type="molecule type" value="Genomic_DNA"/>
</dbReference>
<proteinExistence type="predicted"/>
<dbReference type="AlphaFoldDB" id="A0AAV7PLL0"/>
<gene>
    <name evidence="2" type="ORF">NDU88_006625</name>
</gene>
<feature type="region of interest" description="Disordered" evidence="1">
    <location>
        <begin position="1"/>
        <end position="129"/>
    </location>
</feature>
<evidence type="ECO:0000256" key="1">
    <source>
        <dbReference type="SAM" id="MobiDB-lite"/>
    </source>
</evidence>
<protein>
    <submittedName>
        <fullName evidence="2">Uncharacterized protein</fullName>
    </submittedName>
</protein>
<reference evidence="2" key="1">
    <citation type="journal article" date="2022" name="bioRxiv">
        <title>Sequencing and chromosome-scale assembly of the giantPleurodeles waltlgenome.</title>
        <authorList>
            <person name="Brown T."/>
            <person name="Elewa A."/>
            <person name="Iarovenko S."/>
            <person name="Subramanian E."/>
            <person name="Araus A.J."/>
            <person name="Petzold A."/>
            <person name="Susuki M."/>
            <person name="Suzuki K.-i.T."/>
            <person name="Hayashi T."/>
            <person name="Toyoda A."/>
            <person name="Oliveira C."/>
            <person name="Osipova E."/>
            <person name="Leigh N.D."/>
            <person name="Simon A."/>
            <person name="Yun M.H."/>
        </authorList>
    </citation>
    <scope>NUCLEOTIDE SEQUENCE</scope>
    <source>
        <strain evidence="2">20211129_DDA</strain>
        <tissue evidence="2">Liver</tissue>
    </source>
</reference>
<feature type="compositionally biased region" description="Basic and acidic residues" evidence="1">
    <location>
        <begin position="92"/>
        <end position="114"/>
    </location>
</feature>
<evidence type="ECO:0000313" key="2">
    <source>
        <dbReference type="EMBL" id="KAJ1128246.1"/>
    </source>
</evidence>
<accession>A0AAV7PLL0</accession>
<keyword evidence="3" id="KW-1185">Reference proteome</keyword>
<organism evidence="2 3">
    <name type="scientific">Pleurodeles waltl</name>
    <name type="common">Iberian ribbed newt</name>
    <dbReference type="NCBI Taxonomy" id="8319"/>
    <lineage>
        <taxon>Eukaryota</taxon>
        <taxon>Metazoa</taxon>
        <taxon>Chordata</taxon>
        <taxon>Craniata</taxon>
        <taxon>Vertebrata</taxon>
        <taxon>Euteleostomi</taxon>
        <taxon>Amphibia</taxon>
        <taxon>Batrachia</taxon>
        <taxon>Caudata</taxon>
        <taxon>Salamandroidea</taxon>
        <taxon>Salamandridae</taxon>
        <taxon>Pleurodelinae</taxon>
        <taxon>Pleurodeles</taxon>
    </lineage>
</organism>
<evidence type="ECO:0000313" key="3">
    <source>
        <dbReference type="Proteomes" id="UP001066276"/>
    </source>
</evidence>
<sequence length="129" mass="14375">MATQGQSKEGNLKELFAKTPAKKQEQKPRVASEGKGPSDGEQQEDDNTPIMMTLEEAESLPDMTVDLSRPPSGVLDRAPQEKVGGQGHKNRQREGRAHKPTNKESRKERADLLRSLRNQECTLDNEVEP</sequence>
<comment type="caution">
    <text evidence="2">The sequence shown here is derived from an EMBL/GenBank/DDBJ whole genome shotgun (WGS) entry which is preliminary data.</text>
</comment>